<keyword evidence="4" id="KW-0862">Zinc</keyword>
<comment type="caution">
    <text evidence="6">The sequence shown here is derived from an EMBL/GenBank/DDBJ whole genome shotgun (WGS) entry which is preliminary data.</text>
</comment>
<evidence type="ECO:0000313" key="7">
    <source>
        <dbReference type="Proteomes" id="UP000236546"/>
    </source>
</evidence>
<evidence type="ECO:0000256" key="3">
    <source>
        <dbReference type="ARBA" id="ARBA00022801"/>
    </source>
</evidence>
<keyword evidence="2" id="KW-0479">Metal-binding</keyword>
<dbReference type="AlphaFoldDB" id="A0A2K0TFF2"/>
<dbReference type="Proteomes" id="UP000236546">
    <property type="component" value="Unassembled WGS sequence"/>
</dbReference>
<dbReference type="GO" id="GO:0016787">
    <property type="term" value="F:hydrolase activity"/>
    <property type="evidence" value="ECO:0007669"/>
    <property type="project" value="UniProtKB-KW"/>
</dbReference>
<dbReference type="GO" id="GO:0046872">
    <property type="term" value="F:metal ion binding"/>
    <property type="evidence" value="ECO:0007669"/>
    <property type="project" value="UniProtKB-KW"/>
</dbReference>
<reference evidence="6 7" key="1">
    <citation type="submission" date="2017-02" db="EMBL/GenBank/DDBJ databases">
        <title>Genomes of Trichoderma spp. with biocontrol activity.</title>
        <authorList>
            <person name="Gardiner D."/>
            <person name="Kazan K."/>
            <person name="Vos C."/>
            <person name="Harvey P."/>
        </authorList>
    </citation>
    <scope>NUCLEOTIDE SEQUENCE [LARGE SCALE GENOMIC DNA]</scope>
    <source>
        <strain evidence="6 7">A5MH</strain>
    </source>
</reference>
<dbReference type="InterPro" id="IPR051013">
    <property type="entry name" value="MBL_superfamily_lactonases"/>
</dbReference>
<evidence type="ECO:0000313" key="6">
    <source>
        <dbReference type="EMBL" id="PNP44254.1"/>
    </source>
</evidence>
<dbReference type="SMART" id="SM00849">
    <property type="entry name" value="Lactamase_B"/>
    <property type="match status" value="1"/>
</dbReference>
<dbReference type="PANTHER" id="PTHR42978:SF5">
    <property type="entry name" value="METALLO-BETA-LACTAMASE DOMAIN-CONTAINING PROTEIN"/>
    <property type="match status" value="1"/>
</dbReference>
<sequence>MPTSAKPDSQRWLHAPPSVNTVRVRIIDSTGNLAIPATVFLEPAGKGHELLNGTTSCFLIENERLGKRAVFDLGLRKDWWNLAPKLRESLGQMAVSIKVDTDVAEVLQNAGVSLDQINDIIWSHAHLDHTGDTSRFPSGTTLNYGKGIAALKPGYPDQLDSQLLTSDFAGRPNREIDFGKSTLKIGGFPAVDFYDDGSFYLLDTPGHAAGHLCGLARVTASHEGQGRDTFVLFGGDVCHFSGMLRPSQTRPLSKANFPGASLRVADIVDLNALLKRHSHFPPSSATSTADSSNPVLDTPWCSVSTAEYSAYEDPVTAQATLNQFREAFDEADNVFVALAHDNNLLLKDGGKSVLPTLNDSPQQDINGWYEKGWKDKLHWSWLGELGKEDKYGNIKPMEPHVVGYWKNGKKYDSAAEILHQVEQQETSAA</sequence>
<dbReference type="EMBL" id="MTYH01000035">
    <property type="protein sequence ID" value="PNP44254.1"/>
    <property type="molecule type" value="Genomic_DNA"/>
</dbReference>
<dbReference type="CDD" id="cd07730">
    <property type="entry name" value="metallo-hydrolase-like_MBL-fold"/>
    <property type="match status" value="1"/>
</dbReference>
<evidence type="ECO:0000256" key="4">
    <source>
        <dbReference type="ARBA" id="ARBA00022833"/>
    </source>
</evidence>
<dbReference type="InterPro" id="IPR036866">
    <property type="entry name" value="RibonucZ/Hydroxyglut_hydro"/>
</dbReference>
<dbReference type="PANTHER" id="PTHR42978">
    <property type="entry name" value="QUORUM-QUENCHING LACTONASE YTNP-RELATED-RELATED"/>
    <property type="match status" value="1"/>
</dbReference>
<dbReference type="Gene3D" id="3.60.15.10">
    <property type="entry name" value="Ribonuclease Z/Hydroxyacylglutathione hydrolase-like"/>
    <property type="match status" value="1"/>
</dbReference>
<dbReference type="OrthoDB" id="10250730at2759"/>
<name>A0A2K0TFF2_9HYPO</name>
<proteinExistence type="inferred from homology"/>
<comment type="similarity">
    <text evidence="1">Belongs to the metallo-beta-lactamase superfamily.</text>
</comment>
<evidence type="ECO:0000256" key="2">
    <source>
        <dbReference type="ARBA" id="ARBA00022723"/>
    </source>
</evidence>
<dbReference type="InterPro" id="IPR001279">
    <property type="entry name" value="Metallo-B-lactamas"/>
</dbReference>
<gene>
    <name evidence="6" type="ORF">TGAMA5MH_03860</name>
</gene>
<protein>
    <recommendedName>
        <fullName evidence="5">Metallo-beta-lactamase domain-containing protein</fullName>
    </recommendedName>
</protein>
<keyword evidence="3" id="KW-0378">Hydrolase</keyword>
<dbReference type="SUPFAM" id="SSF56281">
    <property type="entry name" value="Metallo-hydrolase/oxidoreductase"/>
    <property type="match status" value="1"/>
</dbReference>
<evidence type="ECO:0000256" key="1">
    <source>
        <dbReference type="ARBA" id="ARBA00007749"/>
    </source>
</evidence>
<organism evidence="6 7">
    <name type="scientific">Trichoderma gamsii</name>
    <dbReference type="NCBI Taxonomy" id="398673"/>
    <lineage>
        <taxon>Eukaryota</taxon>
        <taxon>Fungi</taxon>
        <taxon>Dikarya</taxon>
        <taxon>Ascomycota</taxon>
        <taxon>Pezizomycotina</taxon>
        <taxon>Sordariomycetes</taxon>
        <taxon>Hypocreomycetidae</taxon>
        <taxon>Hypocreales</taxon>
        <taxon>Hypocreaceae</taxon>
        <taxon>Trichoderma</taxon>
    </lineage>
</organism>
<accession>A0A2K0TFF2</accession>
<evidence type="ECO:0000259" key="5">
    <source>
        <dbReference type="SMART" id="SM00849"/>
    </source>
</evidence>
<feature type="domain" description="Metallo-beta-lactamase" evidence="5">
    <location>
        <begin position="54"/>
        <end position="277"/>
    </location>
</feature>
<dbReference type="Pfam" id="PF00753">
    <property type="entry name" value="Lactamase_B"/>
    <property type="match status" value="1"/>
</dbReference>